<keyword evidence="2 5" id="KW-0812">Transmembrane</keyword>
<evidence type="ECO:0008006" key="10">
    <source>
        <dbReference type="Google" id="ProtNLM"/>
    </source>
</evidence>
<evidence type="ECO:0000313" key="8">
    <source>
        <dbReference type="EMBL" id="CAH1390106.1"/>
    </source>
</evidence>
<feature type="domain" description="E3 ubiquitin-protein ligase DCST1-like C-terminal" evidence="7">
    <location>
        <begin position="659"/>
        <end position="702"/>
    </location>
</feature>
<reference evidence="8" key="1">
    <citation type="submission" date="2022-01" db="EMBL/GenBank/DDBJ databases">
        <authorList>
            <person name="King R."/>
        </authorList>
    </citation>
    <scope>NUCLEOTIDE SEQUENCE</scope>
</reference>
<feature type="domain" description="Dendritic cell-specific transmembrane protein-like" evidence="6">
    <location>
        <begin position="413"/>
        <end position="603"/>
    </location>
</feature>
<protein>
    <recommendedName>
        <fullName evidence="10">Dendritic cell-specific transmembrane protein-like domain-containing protein</fullName>
    </recommendedName>
</protein>
<name>A0A9P0H0B9_NEZVI</name>
<gene>
    <name evidence="8" type="ORF">NEZAVI_LOCUS1362</name>
</gene>
<sequence length="718" mass="83133">MGKKAKELKQRIEAAKNLPKFLRTSGRYCPWVKKLIFSKRGEHPVAKAIAGFFFGAVLSAIFYQFIIKELEFTPLTTCILSLTILLFLSVGCAISSQLRCTCLLTFPAFCGRAGRGALKALVIAYVIAGPVTNLTANTKEVIRSFACTVTLTYNLTKTRFVLMFKPFQEALMGVKVDTSEIKETLNSVRDLAVPIVNEIEEKKEVKILKEVNDYIDELQNETKRSWKIELKYTKPNLTRFKKIEGDYFAKLEHRCEGVLSAADSKCKRVFKKAEDGCYETLHWAVSYLVCWVMKLDFVCNVVGMLGGDSSCNAAREISSGFGSGYTYMVDSKSMLASEFKTARIQYQIQKPNIKIDIRGAADTAKAVVKEFQQKKSFVDSIIVMVKRVLTLVFVKIIINAQKYQDGYLANIQFDNVYITKYFRKIDARRKEAEKHTLLPLKKMEKSGFIDPHSLKLFPKEKSHVMGQSIKIILEMVTATTIVLIDRLFYESLDLIRRHGKIEYHQSGIHDLIIIVDGTGMIANVVRSVIKNFNFRKRIEEDYTNEFCLPKPRYPEWSITKKIYGTYTIIFVMIIIEGYIQRVRRMICAFFYPKREKKRVLYLYNETLKQRKGFYKYMKKKVRRIMRENKLTQDISYLLMLRLKFPNLFGWLKWFENAKRKCLICGENEKKSREQYECPVCLYIYCLECWNDIDKTCYACNPPSTDEEASDEDPQPAER</sequence>
<dbReference type="EMBL" id="OV725077">
    <property type="protein sequence ID" value="CAH1390106.1"/>
    <property type="molecule type" value="Genomic_DNA"/>
</dbReference>
<feature type="transmembrane region" description="Helical" evidence="5">
    <location>
        <begin position="72"/>
        <end position="94"/>
    </location>
</feature>
<evidence type="ECO:0000313" key="9">
    <source>
        <dbReference type="Proteomes" id="UP001152798"/>
    </source>
</evidence>
<keyword evidence="9" id="KW-1185">Reference proteome</keyword>
<dbReference type="PANTHER" id="PTHR21041:SF17">
    <property type="entry name" value="E3 UBIQUITIN-PROTEIN LIGASE DCST1"/>
    <property type="match status" value="1"/>
</dbReference>
<dbReference type="InterPro" id="IPR051856">
    <property type="entry name" value="CSR-E3_Ligase_Protein"/>
</dbReference>
<dbReference type="InterPro" id="IPR012858">
    <property type="entry name" value="DC_STAMP-like"/>
</dbReference>
<evidence type="ECO:0000259" key="6">
    <source>
        <dbReference type="Pfam" id="PF07782"/>
    </source>
</evidence>
<dbReference type="GO" id="GO:0016020">
    <property type="term" value="C:membrane"/>
    <property type="evidence" value="ECO:0007669"/>
    <property type="project" value="UniProtKB-SubCell"/>
</dbReference>
<organism evidence="8 9">
    <name type="scientific">Nezara viridula</name>
    <name type="common">Southern green stink bug</name>
    <name type="synonym">Cimex viridulus</name>
    <dbReference type="NCBI Taxonomy" id="85310"/>
    <lineage>
        <taxon>Eukaryota</taxon>
        <taxon>Metazoa</taxon>
        <taxon>Ecdysozoa</taxon>
        <taxon>Arthropoda</taxon>
        <taxon>Hexapoda</taxon>
        <taxon>Insecta</taxon>
        <taxon>Pterygota</taxon>
        <taxon>Neoptera</taxon>
        <taxon>Paraneoptera</taxon>
        <taxon>Hemiptera</taxon>
        <taxon>Heteroptera</taxon>
        <taxon>Panheteroptera</taxon>
        <taxon>Pentatomomorpha</taxon>
        <taxon>Pentatomoidea</taxon>
        <taxon>Pentatomidae</taxon>
        <taxon>Pentatominae</taxon>
        <taxon>Nezara</taxon>
    </lineage>
</organism>
<dbReference type="Pfam" id="PF07782">
    <property type="entry name" value="DC_STAMP"/>
    <property type="match status" value="1"/>
</dbReference>
<evidence type="ECO:0000256" key="5">
    <source>
        <dbReference type="SAM" id="Phobius"/>
    </source>
</evidence>
<dbReference type="Pfam" id="PF26037">
    <property type="entry name" value="zf-RING_DCST1_C"/>
    <property type="match status" value="1"/>
</dbReference>
<evidence type="ECO:0000256" key="4">
    <source>
        <dbReference type="ARBA" id="ARBA00023136"/>
    </source>
</evidence>
<evidence type="ECO:0000256" key="3">
    <source>
        <dbReference type="ARBA" id="ARBA00022989"/>
    </source>
</evidence>
<dbReference type="InterPro" id="IPR058842">
    <property type="entry name" value="DCST1_C"/>
</dbReference>
<dbReference type="PANTHER" id="PTHR21041">
    <property type="entry name" value="DENDRITIC CELL-SPECIFIC TRANSMEMBRANE PROTEIN"/>
    <property type="match status" value="1"/>
</dbReference>
<evidence type="ECO:0000256" key="2">
    <source>
        <dbReference type="ARBA" id="ARBA00022692"/>
    </source>
</evidence>
<evidence type="ECO:0000256" key="1">
    <source>
        <dbReference type="ARBA" id="ARBA00004141"/>
    </source>
</evidence>
<keyword evidence="3 5" id="KW-1133">Transmembrane helix</keyword>
<comment type="subcellular location">
    <subcellularLocation>
        <location evidence="1">Membrane</location>
        <topology evidence="1">Multi-pass membrane protein</topology>
    </subcellularLocation>
</comment>
<dbReference type="OrthoDB" id="5985669at2759"/>
<feature type="transmembrane region" description="Helical" evidence="5">
    <location>
        <begin position="562"/>
        <end position="579"/>
    </location>
</feature>
<evidence type="ECO:0000259" key="7">
    <source>
        <dbReference type="Pfam" id="PF26037"/>
    </source>
</evidence>
<proteinExistence type="predicted"/>
<accession>A0A9P0H0B9</accession>
<dbReference type="Proteomes" id="UP001152798">
    <property type="component" value="Chromosome 1"/>
</dbReference>
<dbReference type="AlphaFoldDB" id="A0A9P0H0B9"/>
<feature type="transmembrane region" description="Helical" evidence="5">
    <location>
        <begin position="45"/>
        <end position="66"/>
    </location>
</feature>
<keyword evidence="4 5" id="KW-0472">Membrane</keyword>